<organism evidence="2 3">
    <name type="scientific">Acaulospora morrowiae</name>
    <dbReference type="NCBI Taxonomy" id="94023"/>
    <lineage>
        <taxon>Eukaryota</taxon>
        <taxon>Fungi</taxon>
        <taxon>Fungi incertae sedis</taxon>
        <taxon>Mucoromycota</taxon>
        <taxon>Glomeromycotina</taxon>
        <taxon>Glomeromycetes</taxon>
        <taxon>Diversisporales</taxon>
        <taxon>Acaulosporaceae</taxon>
        <taxon>Acaulospora</taxon>
    </lineage>
</organism>
<evidence type="ECO:0000256" key="1">
    <source>
        <dbReference type="SAM" id="MobiDB-lite"/>
    </source>
</evidence>
<dbReference type="Proteomes" id="UP000789342">
    <property type="component" value="Unassembled WGS sequence"/>
</dbReference>
<dbReference type="GO" id="GO:0016538">
    <property type="term" value="F:cyclin-dependent protein serine/threonine kinase regulator activity"/>
    <property type="evidence" value="ECO:0007669"/>
    <property type="project" value="TreeGrafter"/>
</dbReference>
<evidence type="ECO:0000313" key="3">
    <source>
        <dbReference type="Proteomes" id="UP000789342"/>
    </source>
</evidence>
<dbReference type="PANTHER" id="PTHR15615:SF108">
    <property type="entry name" value="PROTEIN CNPPD1"/>
    <property type="match status" value="1"/>
</dbReference>
<dbReference type="InterPro" id="IPR013922">
    <property type="entry name" value="Cyclin_PHO80-like"/>
</dbReference>
<gene>
    <name evidence="2" type="ORF">AMORRO_LOCUS11811</name>
</gene>
<dbReference type="Gene3D" id="1.10.472.10">
    <property type="entry name" value="Cyclin-like"/>
    <property type="match status" value="2"/>
</dbReference>
<dbReference type="GO" id="GO:0019901">
    <property type="term" value="F:protein kinase binding"/>
    <property type="evidence" value="ECO:0007669"/>
    <property type="project" value="InterPro"/>
</dbReference>
<sequence>MSGINSGEPLDEPSRNAAHTSLAKNETETEHAILPPNTSSHAREVNSTRSTVQQPSPSTQVETQLSQLPPTTPMVFPDLVDEKEEENCFHQAYVSKTTEEMKLRENLFKTLGEAFEQDVIMDESVIELLTERIQSLWELSYSDSICNSERGHHYTTLKNYIKYVIARIRYRLDEDEEDMEGREDSGMSEWAWTNWSSLKLILAMVYIERLRKANPYFHGEQGCSHRVFFIAFVIASKYVDASFSKSCSEGLDDSSEESYLYSDEEFEDESVEEQWTEQVFENPAEDEHNGGWRAEGNGGLILEEWMVTDAQRVWDEPIPTTPINHTYPSNLQGIPLTDTSLIAHTLLLIPHNNSYYWSNITNHVFSPNEITRMEIDFLYMLRFNLVVTEDDIIECWKRCMDSCQIVPGDFSLRDCNKVDITTLDFEHHFGGFIIGGELGNYGDGLVPQQY</sequence>
<dbReference type="GO" id="GO:0005634">
    <property type="term" value="C:nucleus"/>
    <property type="evidence" value="ECO:0007669"/>
    <property type="project" value="TreeGrafter"/>
</dbReference>
<dbReference type="OrthoDB" id="244495at2759"/>
<evidence type="ECO:0000313" key="2">
    <source>
        <dbReference type="EMBL" id="CAG8694985.1"/>
    </source>
</evidence>
<comment type="caution">
    <text evidence="2">The sequence shown here is derived from an EMBL/GenBank/DDBJ whole genome shotgun (WGS) entry which is preliminary data.</text>
</comment>
<reference evidence="2" key="1">
    <citation type="submission" date="2021-06" db="EMBL/GenBank/DDBJ databases">
        <authorList>
            <person name="Kallberg Y."/>
            <person name="Tangrot J."/>
            <person name="Rosling A."/>
        </authorList>
    </citation>
    <scope>NUCLEOTIDE SEQUENCE</scope>
    <source>
        <strain evidence="2">CL551</strain>
    </source>
</reference>
<protein>
    <submittedName>
        <fullName evidence="2">10522_t:CDS:1</fullName>
    </submittedName>
</protein>
<accession>A0A9N9HJQ6</accession>
<proteinExistence type="predicted"/>
<feature type="region of interest" description="Disordered" evidence="1">
    <location>
        <begin position="1"/>
        <end position="72"/>
    </location>
</feature>
<dbReference type="AlphaFoldDB" id="A0A9N9HJQ6"/>
<dbReference type="GO" id="GO:0000307">
    <property type="term" value="C:cyclin-dependent protein kinase holoenzyme complex"/>
    <property type="evidence" value="ECO:0007669"/>
    <property type="project" value="TreeGrafter"/>
</dbReference>
<feature type="compositionally biased region" description="Polar residues" evidence="1">
    <location>
        <begin position="47"/>
        <end position="69"/>
    </location>
</feature>
<keyword evidence="3" id="KW-1185">Reference proteome</keyword>
<name>A0A9N9HJQ6_9GLOM</name>
<dbReference type="EMBL" id="CAJVPV010015918">
    <property type="protein sequence ID" value="CAG8694985.1"/>
    <property type="molecule type" value="Genomic_DNA"/>
</dbReference>
<dbReference type="PANTHER" id="PTHR15615">
    <property type="match status" value="1"/>
</dbReference>
<dbReference type="CDD" id="cd20557">
    <property type="entry name" value="CYCLIN_ScPCL1-like"/>
    <property type="match status" value="1"/>
</dbReference>